<accession>A0A397UK12</accession>
<feature type="compositionally biased region" description="Basic and acidic residues" evidence="2">
    <location>
        <begin position="654"/>
        <end position="666"/>
    </location>
</feature>
<protein>
    <submittedName>
        <fullName evidence="3">Uncharacterized protein</fullName>
    </submittedName>
</protein>
<dbReference type="EMBL" id="QKWP01001616">
    <property type="protein sequence ID" value="RIB07693.1"/>
    <property type="molecule type" value="Genomic_DNA"/>
</dbReference>
<dbReference type="SUPFAM" id="SSF48371">
    <property type="entry name" value="ARM repeat"/>
    <property type="match status" value="1"/>
</dbReference>
<evidence type="ECO:0000313" key="3">
    <source>
        <dbReference type="EMBL" id="RIB07693.1"/>
    </source>
</evidence>
<evidence type="ECO:0000256" key="2">
    <source>
        <dbReference type="SAM" id="MobiDB-lite"/>
    </source>
</evidence>
<keyword evidence="1" id="KW-0175">Coiled coil</keyword>
<dbReference type="AlphaFoldDB" id="A0A397UK12"/>
<dbReference type="InterPro" id="IPR058392">
    <property type="entry name" value="DUF8079"/>
</dbReference>
<feature type="coiled-coil region" evidence="1">
    <location>
        <begin position="944"/>
        <end position="999"/>
    </location>
</feature>
<evidence type="ECO:0000256" key="1">
    <source>
        <dbReference type="SAM" id="Coils"/>
    </source>
</evidence>
<feature type="region of interest" description="Disordered" evidence="2">
    <location>
        <begin position="691"/>
        <end position="735"/>
    </location>
</feature>
<feature type="compositionally biased region" description="Basic and acidic residues" evidence="2">
    <location>
        <begin position="627"/>
        <end position="639"/>
    </location>
</feature>
<keyword evidence="4" id="KW-1185">Reference proteome</keyword>
<gene>
    <name evidence="3" type="ORF">C2G38_2113000</name>
</gene>
<evidence type="ECO:0000313" key="4">
    <source>
        <dbReference type="Proteomes" id="UP000266673"/>
    </source>
</evidence>
<proteinExistence type="predicted"/>
<dbReference type="PANTHER" id="PTHR15607">
    <property type="entry name" value="SYNAPTONEMAL COMPLEX PROTEIN-RELATED"/>
    <property type="match status" value="1"/>
</dbReference>
<dbReference type="PANTHER" id="PTHR15607:SF18">
    <property type="entry name" value="SYNAPTONEMAL COMPLEX PROTEIN 2-LIKE ISOFORM X1"/>
    <property type="match status" value="1"/>
</dbReference>
<dbReference type="OrthoDB" id="2370407at2759"/>
<dbReference type="InterPro" id="IPR016024">
    <property type="entry name" value="ARM-type_fold"/>
</dbReference>
<dbReference type="Proteomes" id="UP000266673">
    <property type="component" value="Unassembled WGS sequence"/>
</dbReference>
<feature type="region of interest" description="Disordered" evidence="2">
    <location>
        <begin position="627"/>
        <end position="666"/>
    </location>
</feature>
<sequence>MSKSMYSLKDAFDDLNSLLNTKSIGNEKKKRGRPPKKEKSIIVKELQRALQKILKILEDELSRPNLFYDTNTTTYQQVISDLGYLLHEYKDTKDVAKKSTEVLSHIALIVINSGLLENGQDDDDWVKIVLEALSLIEKFVQQDDTDRETLGKLCLKILSQALLKQTFPIDVRRMAANVINALLTGCKENKKLLSQEQFFKISDLASSMISALDYELQLRHLEILFRLCPRVQKDREIFANKAFMDQAVVTKFLDITANEFFEDSRYFLNEINANNDGVSKIPKTFKVSRMKYNQCELYSPEGQRYFFVDFNKWTISMTISTTIPTEDDEFDDIDVIDIKYSKISSWDFQCNSVQTLKLYLSEPLKLGQDHSVNEPVINMIFDPVESRIKESIERIFNNQKVKSRTQQPKVSVSIGILQPHSSSFNTATALDTLSKSLEASKTPTSERIDKHINIPKDTDLDEDATLVNVDDSQNNTSTFSNILAKSRSQLPKNITPPPLPMPSSSNENSPCNNINSMDCKSVTQILENNYNVNHRYAFPPPKQRTKPLNLSASKQKNNINNNVDLIVENDCEIITNNSRLNNECSSPSAARSCQNVSTVNSIQKRTDQPRYGKNDIVKRIPEFRNDTKKSNDEDLEKAQNKSNVAKNYDAVSVKNDKRLGLPHTNENRNRNALIDYKGSTTRKILFNNLAYKNNNDSDENPEIGHGRSKRKTLDLNDDDPEDPEQYRNDDQIKGNSNYRVVTKKGGKKIIVVDDDENQTMSEEEFWNPKQKNNYVSSTDIEHVDVTDRQRLKSKHHEDKGENRHVSFIKRLQAFTNYLGTDEDKEDDDETSMQDDIYIIHSRDSSPTINDNDEAVQKNINEIETNNEHYETIDDGTDNEDNFIPSKVVNEQIKPQKFADGQWDEEIRSLLQLVGEAIFRQFQRQDSTLFQSSENAIIQSETKLTQSLEKQFERKRELLNTYKNNYTLIASESQQMMNKLKKGRNDLETLEHTLIDMEKMELEFGINIECNL</sequence>
<dbReference type="InterPro" id="IPR024835">
    <property type="entry name" value="SYCP2-like"/>
</dbReference>
<name>A0A397UK12_9GLOM</name>
<comment type="caution">
    <text evidence="3">The sequence shown here is derived from an EMBL/GenBank/DDBJ whole genome shotgun (WGS) entry which is preliminary data.</text>
</comment>
<dbReference type="Pfam" id="PF26290">
    <property type="entry name" value="DUF8079"/>
    <property type="match status" value="1"/>
</dbReference>
<organism evidence="3 4">
    <name type="scientific">Gigaspora rosea</name>
    <dbReference type="NCBI Taxonomy" id="44941"/>
    <lineage>
        <taxon>Eukaryota</taxon>
        <taxon>Fungi</taxon>
        <taxon>Fungi incertae sedis</taxon>
        <taxon>Mucoromycota</taxon>
        <taxon>Glomeromycotina</taxon>
        <taxon>Glomeromycetes</taxon>
        <taxon>Diversisporales</taxon>
        <taxon>Gigasporaceae</taxon>
        <taxon>Gigaspora</taxon>
    </lineage>
</organism>
<feature type="compositionally biased region" description="Polar residues" evidence="2">
    <location>
        <begin position="470"/>
        <end position="492"/>
    </location>
</feature>
<reference evidence="3 4" key="1">
    <citation type="submission" date="2018-06" db="EMBL/GenBank/DDBJ databases">
        <title>Comparative genomics reveals the genomic features of Rhizophagus irregularis, R. cerebriforme, R. diaphanum and Gigaspora rosea, and their symbiotic lifestyle signature.</title>
        <authorList>
            <person name="Morin E."/>
            <person name="San Clemente H."/>
            <person name="Chen E.C.H."/>
            <person name="De La Providencia I."/>
            <person name="Hainaut M."/>
            <person name="Kuo A."/>
            <person name="Kohler A."/>
            <person name="Murat C."/>
            <person name="Tang N."/>
            <person name="Roy S."/>
            <person name="Loubradou J."/>
            <person name="Henrissat B."/>
            <person name="Grigoriev I.V."/>
            <person name="Corradi N."/>
            <person name="Roux C."/>
            <person name="Martin F.M."/>
        </authorList>
    </citation>
    <scope>NUCLEOTIDE SEQUENCE [LARGE SCALE GENOMIC DNA]</scope>
    <source>
        <strain evidence="3 4">DAOM 194757</strain>
    </source>
</reference>
<feature type="region of interest" description="Disordered" evidence="2">
    <location>
        <begin position="469"/>
        <end position="509"/>
    </location>
</feature>